<sequence length="261" mass="28239">MASLLLGLLHWNPHWECFVTNPDCTAAATAALDQLLSTPGTDFANIVEFEVSNYSPPAPWKAIGAYQSCGHDWATLFYNTNLWDVVTTDVGCVYDSRSYAAASFKSKAEPDFSVVIVGAHYPQTLNASTHAYVDANDKLKSVFAKLAVAGGHAIFLADTNTESPEAAALKPDHHGVNRTQLQLATDLGIWSGTTEPPAAPLYYGCCYSDGFDWQGDRVVANFGTVVESHILFDPAPSWANMSATPSEFHKGMRAILQFVKG</sequence>
<dbReference type="OrthoDB" id="10606981at2759"/>
<accession>A0A0M0JSZ8</accession>
<dbReference type="Proteomes" id="UP000037460">
    <property type="component" value="Unassembled WGS sequence"/>
</dbReference>
<keyword evidence="1" id="KW-0732">Signal</keyword>
<gene>
    <name evidence="2" type="ORF">Ctob_005439</name>
</gene>
<proteinExistence type="predicted"/>
<comment type="caution">
    <text evidence="2">The sequence shown here is derived from an EMBL/GenBank/DDBJ whole genome shotgun (WGS) entry which is preliminary data.</text>
</comment>
<dbReference type="EMBL" id="JWZX01002386">
    <property type="protein sequence ID" value="KOO29620.1"/>
    <property type="molecule type" value="Genomic_DNA"/>
</dbReference>
<keyword evidence="3" id="KW-1185">Reference proteome</keyword>
<feature type="chain" id="PRO_5005602058" description="Endonuclease/exonuclease/phosphatase domain-containing protein" evidence="1">
    <location>
        <begin position="18"/>
        <end position="261"/>
    </location>
</feature>
<evidence type="ECO:0008006" key="4">
    <source>
        <dbReference type="Google" id="ProtNLM"/>
    </source>
</evidence>
<protein>
    <recommendedName>
        <fullName evidence="4">Endonuclease/exonuclease/phosphatase domain-containing protein</fullName>
    </recommendedName>
</protein>
<feature type="signal peptide" evidence="1">
    <location>
        <begin position="1"/>
        <end position="17"/>
    </location>
</feature>
<dbReference type="AlphaFoldDB" id="A0A0M0JSZ8"/>
<evidence type="ECO:0000313" key="3">
    <source>
        <dbReference type="Proteomes" id="UP000037460"/>
    </source>
</evidence>
<name>A0A0M0JSZ8_9EUKA</name>
<evidence type="ECO:0000256" key="1">
    <source>
        <dbReference type="SAM" id="SignalP"/>
    </source>
</evidence>
<evidence type="ECO:0000313" key="2">
    <source>
        <dbReference type="EMBL" id="KOO29620.1"/>
    </source>
</evidence>
<reference evidence="3" key="1">
    <citation type="journal article" date="2015" name="PLoS Genet.">
        <title>Genome Sequence and Transcriptome Analyses of Chrysochromulina tobin: Metabolic Tools for Enhanced Algal Fitness in the Prominent Order Prymnesiales (Haptophyceae).</title>
        <authorList>
            <person name="Hovde B.T."/>
            <person name="Deodato C.R."/>
            <person name="Hunsperger H.M."/>
            <person name="Ryken S.A."/>
            <person name="Yost W."/>
            <person name="Jha R.K."/>
            <person name="Patterson J."/>
            <person name="Monnat R.J. Jr."/>
            <person name="Barlow S.B."/>
            <person name="Starkenburg S.R."/>
            <person name="Cattolico R.A."/>
        </authorList>
    </citation>
    <scope>NUCLEOTIDE SEQUENCE</scope>
    <source>
        <strain evidence="3">CCMP291</strain>
    </source>
</reference>
<organism evidence="2 3">
    <name type="scientific">Chrysochromulina tobinii</name>
    <dbReference type="NCBI Taxonomy" id="1460289"/>
    <lineage>
        <taxon>Eukaryota</taxon>
        <taxon>Haptista</taxon>
        <taxon>Haptophyta</taxon>
        <taxon>Prymnesiophyceae</taxon>
        <taxon>Prymnesiales</taxon>
        <taxon>Chrysochromulinaceae</taxon>
        <taxon>Chrysochromulina</taxon>
    </lineage>
</organism>